<keyword evidence="1" id="KW-0472">Membrane</keyword>
<protein>
    <submittedName>
        <fullName evidence="2">Uncharacterized protein</fullName>
    </submittedName>
</protein>
<sequence length="248" mass="28133">MINNSHKKYLVLSFIFLLFSSLFFLFLFKGIKDNNKIVKQADLDWTIESKRQTDLETLDSSLKALADGKVLFDSHFANNSEAVPFLDKLEQLADKVSAIAEVFSVEQKTDTTEGAKPNLIVGLKVAGSFEAIYKFITLLENAPYELEIMSMSMDKVGFAKESFSVNPNTYFRFVILIASAVILVGFGFGFYAFKEFDKESIQNSNEIDQTLELSKKERIEEILKYFVERERKSIEIINNPAPVIDPSS</sequence>
<feature type="transmembrane region" description="Helical" evidence="1">
    <location>
        <begin position="9"/>
        <end position="28"/>
    </location>
</feature>
<organism evidence="2 3">
    <name type="scientific">Candidatus Nomurabacteria bacterium GW2011_GWA2_40_9</name>
    <dbReference type="NCBI Taxonomy" id="1618734"/>
    <lineage>
        <taxon>Bacteria</taxon>
        <taxon>Candidatus Nomuraibacteriota</taxon>
    </lineage>
</organism>
<gene>
    <name evidence="2" type="ORF">UU24_C0012G0018</name>
</gene>
<evidence type="ECO:0000256" key="1">
    <source>
        <dbReference type="SAM" id="Phobius"/>
    </source>
</evidence>
<proteinExistence type="predicted"/>
<name>A0A0G0TQN8_9BACT</name>
<evidence type="ECO:0000313" key="3">
    <source>
        <dbReference type="Proteomes" id="UP000034749"/>
    </source>
</evidence>
<dbReference type="EMBL" id="LBZW01000012">
    <property type="protein sequence ID" value="KKR79308.1"/>
    <property type="molecule type" value="Genomic_DNA"/>
</dbReference>
<dbReference type="AlphaFoldDB" id="A0A0G0TQN8"/>
<dbReference type="Proteomes" id="UP000034749">
    <property type="component" value="Unassembled WGS sequence"/>
</dbReference>
<comment type="caution">
    <text evidence="2">The sequence shown here is derived from an EMBL/GenBank/DDBJ whole genome shotgun (WGS) entry which is preliminary data.</text>
</comment>
<keyword evidence="1" id="KW-0812">Transmembrane</keyword>
<keyword evidence="1" id="KW-1133">Transmembrane helix</keyword>
<feature type="transmembrane region" description="Helical" evidence="1">
    <location>
        <begin position="170"/>
        <end position="193"/>
    </location>
</feature>
<accession>A0A0G0TQN8</accession>
<reference evidence="2 3" key="1">
    <citation type="journal article" date="2015" name="Nature">
        <title>rRNA introns, odd ribosomes, and small enigmatic genomes across a large radiation of phyla.</title>
        <authorList>
            <person name="Brown C.T."/>
            <person name="Hug L.A."/>
            <person name="Thomas B.C."/>
            <person name="Sharon I."/>
            <person name="Castelle C.J."/>
            <person name="Singh A."/>
            <person name="Wilkins M.J."/>
            <person name="Williams K.H."/>
            <person name="Banfield J.F."/>
        </authorList>
    </citation>
    <scope>NUCLEOTIDE SEQUENCE [LARGE SCALE GENOMIC DNA]</scope>
</reference>
<evidence type="ECO:0000313" key="2">
    <source>
        <dbReference type="EMBL" id="KKR79308.1"/>
    </source>
</evidence>